<feature type="transmembrane region" description="Helical" evidence="2">
    <location>
        <begin position="35"/>
        <end position="53"/>
    </location>
</feature>
<feature type="transmembrane region" description="Helical" evidence="2">
    <location>
        <begin position="314"/>
        <end position="336"/>
    </location>
</feature>
<keyword evidence="4" id="KW-1185">Reference proteome</keyword>
<evidence type="ECO:0000313" key="3">
    <source>
        <dbReference type="EMBL" id="KOO26837.1"/>
    </source>
</evidence>
<gene>
    <name evidence="3" type="ORF">Ctob_004262</name>
</gene>
<dbReference type="AlphaFoldDB" id="A0A0M0JKG5"/>
<feature type="transmembrane region" description="Helical" evidence="2">
    <location>
        <begin position="140"/>
        <end position="168"/>
    </location>
</feature>
<feature type="transmembrane region" description="Helical" evidence="2">
    <location>
        <begin position="205"/>
        <end position="230"/>
    </location>
</feature>
<feature type="transmembrane region" description="Helical" evidence="2">
    <location>
        <begin position="675"/>
        <end position="698"/>
    </location>
</feature>
<keyword evidence="2" id="KW-1133">Transmembrane helix</keyword>
<dbReference type="InterPro" id="IPR011435">
    <property type="entry name" value="UmpAB"/>
</dbReference>
<organism evidence="3 4">
    <name type="scientific">Chrysochromulina tobinii</name>
    <dbReference type="NCBI Taxonomy" id="1460289"/>
    <lineage>
        <taxon>Eukaryota</taxon>
        <taxon>Haptista</taxon>
        <taxon>Haptophyta</taxon>
        <taxon>Prymnesiophyceae</taxon>
        <taxon>Prymnesiales</taxon>
        <taxon>Chrysochromulinaceae</taxon>
        <taxon>Chrysochromulina</taxon>
    </lineage>
</organism>
<proteinExistence type="predicted"/>
<name>A0A0M0JKG5_9EUKA</name>
<evidence type="ECO:0000313" key="4">
    <source>
        <dbReference type="Proteomes" id="UP000037460"/>
    </source>
</evidence>
<feature type="region of interest" description="Disordered" evidence="1">
    <location>
        <begin position="442"/>
        <end position="550"/>
    </location>
</feature>
<dbReference type="EMBL" id="JWZX01002794">
    <property type="protein sequence ID" value="KOO26837.1"/>
    <property type="molecule type" value="Genomic_DNA"/>
</dbReference>
<comment type="caution">
    <text evidence="3">The sequence shown here is derived from an EMBL/GenBank/DDBJ whole genome shotgun (WGS) entry which is preliminary data.</text>
</comment>
<accession>A0A0M0JKG5</accession>
<reference evidence="4" key="1">
    <citation type="journal article" date="2015" name="PLoS Genet.">
        <title>Genome Sequence and Transcriptome Analyses of Chrysochromulina tobin: Metabolic Tools for Enhanced Algal Fitness in the Prominent Order Prymnesiales (Haptophyceae).</title>
        <authorList>
            <person name="Hovde B.T."/>
            <person name="Deodato C.R."/>
            <person name="Hunsperger H.M."/>
            <person name="Ryken S.A."/>
            <person name="Yost W."/>
            <person name="Jha R.K."/>
            <person name="Patterson J."/>
            <person name="Monnat R.J. Jr."/>
            <person name="Barlow S.B."/>
            <person name="Starkenburg S.R."/>
            <person name="Cattolico R.A."/>
        </authorList>
    </citation>
    <scope>NUCLEOTIDE SEQUENCE</scope>
    <source>
        <strain evidence="4">CCMP291</strain>
    </source>
</reference>
<feature type="transmembrane region" description="Helical" evidence="2">
    <location>
        <begin position="65"/>
        <end position="88"/>
    </location>
</feature>
<feature type="compositionally biased region" description="Low complexity" evidence="1">
    <location>
        <begin position="514"/>
        <end position="540"/>
    </location>
</feature>
<feature type="transmembrane region" description="Helical" evidence="2">
    <location>
        <begin position="100"/>
        <end position="120"/>
    </location>
</feature>
<feature type="transmembrane region" description="Helical" evidence="2">
    <location>
        <begin position="608"/>
        <end position="630"/>
    </location>
</feature>
<protein>
    <submittedName>
        <fullName evidence="3">Uncharacterized protein</fullName>
    </submittedName>
</protein>
<evidence type="ECO:0000256" key="1">
    <source>
        <dbReference type="SAM" id="MobiDB-lite"/>
    </source>
</evidence>
<feature type="transmembrane region" description="Helical" evidence="2">
    <location>
        <begin position="180"/>
        <end position="199"/>
    </location>
</feature>
<feature type="transmembrane region" description="Helical" evidence="2">
    <location>
        <begin position="264"/>
        <end position="287"/>
    </location>
</feature>
<evidence type="ECO:0000256" key="2">
    <source>
        <dbReference type="SAM" id="Phobius"/>
    </source>
</evidence>
<keyword evidence="2" id="KW-0812">Transmembrane</keyword>
<feature type="transmembrane region" description="Helical" evidence="2">
    <location>
        <begin position="560"/>
        <end position="582"/>
    </location>
</feature>
<feature type="transmembrane region" description="Helical" evidence="2">
    <location>
        <begin position="651"/>
        <end position="669"/>
    </location>
</feature>
<feature type="compositionally biased region" description="Low complexity" evidence="1">
    <location>
        <begin position="367"/>
        <end position="382"/>
    </location>
</feature>
<keyword evidence="2" id="KW-0472">Membrane</keyword>
<dbReference type="Proteomes" id="UP000037460">
    <property type="component" value="Unassembled WGS sequence"/>
</dbReference>
<feature type="region of interest" description="Disordered" evidence="1">
    <location>
        <begin position="360"/>
        <end position="413"/>
    </location>
</feature>
<dbReference type="OrthoDB" id="10262936at2759"/>
<sequence>MPWVDSLEVALLKRGYSTGAAAYVRLLAVNLQEQTLAVVPITLQLVLTIAIFFQRAPNAPGELVGGMLCAIVGLTLFTDSLRICVMPLGELIGREMPRKLPQAATLFIALCLGILCTYAEPALASLRPLARLVERSKTPYLYIVLNDFLEPLIFSIGLGVGVAAIVGILRFQNNWNMKKVILATITPCLICSCYMQWGNPELKPILGLAWDCGAVTTGPVSVPVLLALGIGAMKTSKEKRLASLMLQQAVLGGGQQPALDGFGIVTLASLFPVLAVQLLGIVLSFIYTHDDIVNRPEAVFAEDLQHEISPLREVVFAVRAILPLNFAMVFLVLFIIREPIPHLSIYPVVDIVPAERVDAAGGGGGPSSTSASATSSSAAPSPVETKEVATRWRTPSRPAPPLGEQDAAPLSPQSRHSIAELHLHRLSITICDVQAALESPALRTTEGGEVDPVAFEQDGSRNSLTEPHLSGHSITISEAEVQATLETPRTSEKGGEVDQEAVDPPPLVCGSTVSGESSASSAAAAAAASSTAAPHSPDSSLAHPNGGKPAQSSWANARPLLFGIFMGQIGMVLFNLGLTYGFTAIGDQVGLLLPASFMSVSGEPSSPFYPFGGGVALTIATVFILGFLATRAEPALNVLGKTVEQLSKGAFSRKLLVYAVCVGVAVGMSAGACKILFGASLIGFILGKYFAALALTYFSSEDMATIAWDSAGVTTGPVTVPFVLSTGIGFSKAVGAEEGFGILTCASVSPIITVLIVDIKRESEELEGAGSKEDEIIE</sequence>
<dbReference type="Pfam" id="PF07556">
    <property type="entry name" value="DUF1538"/>
    <property type="match status" value="2"/>
</dbReference>